<name>A0ACB6RA72_9PLEO</name>
<evidence type="ECO:0000313" key="2">
    <source>
        <dbReference type="Proteomes" id="UP000799755"/>
    </source>
</evidence>
<reference evidence="1" key="1">
    <citation type="journal article" date="2020" name="Stud. Mycol.">
        <title>101 Dothideomycetes genomes: a test case for predicting lifestyles and emergence of pathogens.</title>
        <authorList>
            <person name="Haridas S."/>
            <person name="Albert R."/>
            <person name="Binder M."/>
            <person name="Bloem J."/>
            <person name="Labutti K."/>
            <person name="Salamov A."/>
            <person name="Andreopoulos B."/>
            <person name="Baker S."/>
            <person name="Barry K."/>
            <person name="Bills G."/>
            <person name="Bluhm B."/>
            <person name="Cannon C."/>
            <person name="Castanera R."/>
            <person name="Culley D."/>
            <person name="Daum C."/>
            <person name="Ezra D."/>
            <person name="Gonzalez J."/>
            <person name="Henrissat B."/>
            <person name="Kuo A."/>
            <person name="Liang C."/>
            <person name="Lipzen A."/>
            <person name="Lutzoni F."/>
            <person name="Magnuson J."/>
            <person name="Mondo S."/>
            <person name="Nolan M."/>
            <person name="Ohm R."/>
            <person name="Pangilinan J."/>
            <person name="Park H.-J."/>
            <person name="Ramirez L."/>
            <person name="Alfaro M."/>
            <person name="Sun H."/>
            <person name="Tritt A."/>
            <person name="Yoshinaga Y."/>
            <person name="Zwiers L.-H."/>
            <person name="Turgeon B."/>
            <person name="Goodwin S."/>
            <person name="Spatafora J."/>
            <person name="Crous P."/>
            <person name="Grigoriev I."/>
        </authorList>
    </citation>
    <scope>NUCLEOTIDE SEQUENCE</scope>
    <source>
        <strain evidence="1">ATCC 200398</strain>
    </source>
</reference>
<dbReference type="Proteomes" id="UP000799755">
    <property type="component" value="Unassembled WGS sequence"/>
</dbReference>
<comment type="caution">
    <text evidence="1">The sequence shown here is derived from an EMBL/GenBank/DDBJ whole genome shotgun (WGS) entry which is preliminary data.</text>
</comment>
<protein>
    <submittedName>
        <fullName evidence="1">Uncharacterized protein</fullName>
    </submittedName>
</protein>
<proteinExistence type="predicted"/>
<organism evidence="1 2">
    <name type="scientific">Lindgomyces ingoldianus</name>
    <dbReference type="NCBI Taxonomy" id="673940"/>
    <lineage>
        <taxon>Eukaryota</taxon>
        <taxon>Fungi</taxon>
        <taxon>Dikarya</taxon>
        <taxon>Ascomycota</taxon>
        <taxon>Pezizomycotina</taxon>
        <taxon>Dothideomycetes</taxon>
        <taxon>Pleosporomycetidae</taxon>
        <taxon>Pleosporales</taxon>
        <taxon>Lindgomycetaceae</taxon>
        <taxon>Lindgomyces</taxon>
    </lineage>
</organism>
<sequence>MAELLFPAYESLSFSDAPFRYSSKLVFTGDICVEPHCPSYFWCSQRAEIRYYDRRSSNQEPWADLNSYRSDLIDTGFSISPTILAGSTYSSEIFHEHLRLLEVNETDIVEPMLLHPNCPVRNIFVSEDETTCITPPTFIFPNETPYMVTEPLSDLPLFYNDLGNPHGKIRLKTGNARRSSRYSKGVASPCQVLIELSQRWNELGLPGSSPHQSSPEEMTRHPKHWEDFNDAQLMRLFLA</sequence>
<dbReference type="EMBL" id="MU003494">
    <property type="protein sequence ID" value="KAF2476173.1"/>
    <property type="molecule type" value="Genomic_DNA"/>
</dbReference>
<accession>A0ACB6RA72</accession>
<keyword evidence="2" id="KW-1185">Reference proteome</keyword>
<gene>
    <name evidence="1" type="ORF">BDR25DRAFT_321733</name>
</gene>
<evidence type="ECO:0000313" key="1">
    <source>
        <dbReference type="EMBL" id="KAF2476173.1"/>
    </source>
</evidence>